<comment type="subcellular location">
    <subcellularLocation>
        <location evidence="2">Mitochondrion inner membrane</location>
        <topology evidence="2">Peripheral membrane protein</topology>
        <orientation evidence="2">Matrix side</orientation>
    </subcellularLocation>
</comment>
<dbReference type="PANTHER" id="PTHR12485">
    <property type="entry name" value="NADH-UBIQUINONE OXIDOREDUCTASE SUBUNIT B"/>
    <property type="match status" value="1"/>
</dbReference>
<evidence type="ECO:0000256" key="14">
    <source>
        <dbReference type="ARBA" id="ARBA00033401"/>
    </source>
</evidence>
<feature type="region of interest" description="Disordered" evidence="15">
    <location>
        <begin position="79"/>
        <end position="102"/>
    </location>
</feature>
<dbReference type="GO" id="GO:0005743">
    <property type="term" value="C:mitochondrial inner membrane"/>
    <property type="evidence" value="ECO:0007669"/>
    <property type="project" value="UniProtKB-SubCell"/>
</dbReference>
<name>A0A9W9Y7N6_9CNID</name>
<proteinExistence type="inferred from homology"/>
<evidence type="ECO:0000256" key="6">
    <source>
        <dbReference type="ARBA" id="ARBA00022448"/>
    </source>
</evidence>
<evidence type="ECO:0000256" key="5">
    <source>
        <dbReference type="ARBA" id="ARBA00016383"/>
    </source>
</evidence>
<evidence type="ECO:0000256" key="10">
    <source>
        <dbReference type="ARBA" id="ARBA00022990"/>
    </source>
</evidence>
<evidence type="ECO:0000256" key="7">
    <source>
        <dbReference type="ARBA" id="ARBA00022660"/>
    </source>
</evidence>
<evidence type="ECO:0000256" key="3">
    <source>
        <dbReference type="ARBA" id="ARBA00005482"/>
    </source>
</evidence>
<dbReference type="AlphaFoldDB" id="A0A9W9Y7N6"/>
<reference evidence="16" key="1">
    <citation type="submission" date="2023-01" db="EMBL/GenBank/DDBJ databases">
        <title>Genome assembly of the deep-sea coral Lophelia pertusa.</title>
        <authorList>
            <person name="Herrera S."/>
            <person name="Cordes E."/>
        </authorList>
    </citation>
    <scope>NUCLEOTIDE SEQUENCE</scope>
    <source>
        <strain evidence="16">USNM1676648</strain>
        <tissue evidence="16">Polyp</tissue>
    </source>
</reference>
<evidence type="ECO:0000256" key="9">
    <source>
        <dbReference type="ARBA" id="ARBA00022982"/>
    </source>
</evidence>
<keyword evidence="10" id="KW-0007">Acetylation</keyword>
<evidence type="ECO:0000256" key="13">
    <source>
        <dbReference type="ARBA" id="ARBA00030360"/>
    </source>
</evidence>
<evidence type="ECO:0000256" key="11">
    <source>
        <dbReference type="ARBA" id="ARBA00023128"/>
    </source>
</evidence>
<comment type="function">
    <text evidence="1">Accessory subunit of the mitochondrial membrane respiratory chain NADH dehydrogenase (Complex I), that is believed not to be involved in catalysis. Complex I functions in the transfer of electrons from NADH to the respiratory chain. The immediate electron acceptor for the enzyme is believed to be ubiquinone.</text>
</comment>
<evidence type="ECO:0000256" key="12">
    <source>
        <dbReference type="ARBA" id="ARBA00023136"/>
    </source>
</evidence>
<evidence type="ECO:0000256" key="4">
    <source>
        <dbReference type="ARBA" id="ARBA00011533"/>
    </source>
</evidence>
<comment type="caution">
    <text evidence="16">The sequence shown here is derived from an EMBL/GenBank/DDBJ whole genome shotgun (WGS) entry which is preliminary data.</text>
</comment>
<dbReference type="GO" id="GO:0006120">
    <property type="term" value="P:mitochondrial electron transport, NADH to ubiquinone"/>
    <property type="evidence" value="ECO:0007669"/>
    <property type="project" value="TreeGrafter"/>
</dbReference>
<keyword evidence="12" id="KW-0472">Membrane</keyword>
<keyword evidence="6" id="KW-0813">Transport</keyword>
<dbReference type="OrthoDB" id="10063829at2759"/>
<dbReference type="Proteomes" id="UP001163046">
    <property type="component" value="Unassembled WGS sequence"/>
</dbReference>
<dbReference type="EMBL" id="MU827828">
    <property type="protein sequence ID" value="KAJ7321415.1"/>
    <property type="molecule type" value="Genomic_DNA"/>
</dbReference>
<keyword evidence="8" id="KW-0999">Mitochondrion inner membrane</keyword>
<evidence type="ECO:0000256" key="2">
    <source>
        <dbReference type="ARBA" id="ARBA00004443"/>
    </source>
</evidence>
<keyword evidence="11" id="KW-0496">Mitochondrion</keyword>
<accession>A0A9W9Y7N6</accession>
<keyword evidence="7" id="KW-0679">Respiratory chain</keyword>
<keyword evidence="17" id="KW-1185">Reference proteome</keyword>
<evidence type="ECO:0000256" key="15">
    <source>
        <dbReference type="SAM" id="MobiDB-lite"/>
    </source>
</evidence>
<gene>
    <name evidence="16" type="primary">NDUFA7</name>
    <name evidence="16" type="ORF">OS493_034988</name>
</gene>
<evidence type="ECO:0000313" key="17">
    <source>
        <dbReference type="Proteomes" id="UP001163046"/>
    </source>
</evidence>
<keyword evidence="9" id="KW-0249">Electron transport</keyword>
<dbReference type="InterPro" id="IPR009947">
    <property type="entry name" value="NDUA7"/>
</dbReference>
<evidence type="ECO:0000256" key="8">
    <source>
        <dbReference type="ARBA" id="ARBA00022792"/>
    </source>
</evidence>
<comment type="similarity">
    <text evidence="3">Belongs to the complex I NDUFA7 subunit family.</text>
</comment>
<evidence type="ECO:0000256" key="1">
    <source>
        <dbReference type="ARBA" id="ARBA00003195"/>
    </source>
</evidence>
<dbReference type="PANTHER" id="PTHR12485:SF1">
    <property type="entry name" value="NADH DEHYDROGENASE [UBIQUINONE] 1 ALPHA SUBCOMPLEX SUBUNIT 7"/>
    <property type="match status" value="1"/>
</dbReference>
<comment type="subunit">
    <text evidence="4">Complex I is composed of 45 different subunits.</text>
</comment>
<organism evidence="16 17">
    <name type="scientific">Desmophyllum pertusum</name>
    <dbReference type="NCBI Taxonomy" id="174260"/>
    <lineage>
        <taxon>Eukaryota</taxon>
        <taxon>Metazoa</taxon>
        <taxon>Cnidaria</taxon>
        <taxon>Anthozoa</taxon>
        <taxon>Hexacorallia</taxon>
        <taxon>Scleractinia</taxon>
        <taxon>Caryophylliina</taxon>
        <taxon>Caryophylliidae</taxon>
        <taxon>Desmophyllum</taxon>
    </lineage>
</organism>
<dbReference type="Pfam" id="PF07347">
    <property type="entry name" value="CI-B14_5a"/>
    <property type="match status" value="1"/>
</dbReference>
<evidence type="ECO:0000313" key="16">
    <source>
        <dbReference type="EMBL" id="KAJ7321415.1"/>
    </source>
</evidence>
<sequence>MASATRAIQLIRNFLMGKTLKNPLRYQYDQVARTQPNPNLPDGAAHKLSHNYYYDRDGRRAAAPPVVLYGQRKLLEKTSEKGEEEVKSISAKTPGKAFESRRMTATTKIKSSCLGNK</sequence>
<protein>
    <recommendedName>
        <fullName evidence="5">NADH dehydrogenase [ubiquinone] 1 alpha subcomplex subunit 7</fullName>
    </recommendedName>
    <alternativeName>
        <fullName evidence="14">Complex I-B14.5a</fullName>
    </alternativeName>
    <alternativeName>
        <fullName evidence="13">NADH-ubiquinone oxidoreductase subunit B14.5a</fullName>
    </alternativeName>
</protein>